<gene>
    <name evidence="3" type="primary">xre_1</name>
    <name evidence="3" type="ORF">SK3146_04830</name>
</gene>
<dbReference type="InterPro" id="IPR010982">
    <property type="entry name" value="Lambda_DNA-bd_dom_sf"/>
</dbReference>
<dbReference type="PANTHER" id="PTHR46558:SF11">
    <property type="entry name" value="HTH-TYPE TRANSCRIPTIONAL REGULATOR XRE"/>
    <property type="match status" value="1"/>
</dbReference>
<keyword evidence="4" id="KW-1185">Reference proteome</keyword>
<dbReference type="EMBL" id="CP027059">
    <property type="protein sequence ID" value="UQZ85541.1"/>
    <property type="molecule type" value="Genomic_DNA"/>
</dbReference>
<reference evidence="3" key="1">
    <citation type="submission" date="2018-02" db="EMBL/GenBank/DDBJ databases">
        <authorList>
            <person name="Kim S.-K."/>
            <person name="Jung H.-I."/>
            <person name="Lee S.-W."/>
        </authorList>
    </citation>
    <scope>NUCLEOTIDE SEQUENCE</scope>
    <source>
        <strain evidence="3">SK3146</strain>
    </source>
</reference>
<keyword evidence="1" id="KW-0238">DNA-binding</keyword>
<proteinExistence type="predicted"/>
<dbReference type="CDD" id="cd00093">
    <property type="entry name" value="HTH_XRE"/>
    <property type="match status" value="1"/>
</dbReference>
<accession>A0ABY4RV54</accession>
<evidence type="ECO:0000256" key="1">
    <source>
        <dbReference type="ARBA" id="ARBA00023125"/>
    </source>
</evidence>
<dbReference type="Pfam" id="PF12844">
    <property type="entry name" value="HTH_19"/>
    <property type="match status" value="1"/>
</dbReference>
<evidence type="ECO:0000313" key="4">
    <source>
        <dbReference type="Proteomes" id="UP001057134"/>
    </source>
</evidence>
<dbReference type="SUPFAM" id="SSF47413">
    <property type="entry name" value="lambda repressor-like DNA-binding domains"/>
    <property type="match status" value="1"/>
</dbReference>
<evidence type="ECO:0000259" key="2">
    <source>
        <dbReference type="PROSITE" id="PS50943"/>
    </source>
</evidence>
<organism evidence="3 4">
    <name type="scientific">Paenibacillus konkukensis</name>
    <dbReference type="NCBI Taxonomy" id="2020716"/>
    <lineage>
        <taxon>Bacteria</taxon>
        <taxon>Bacillati</taxon>
        <taxon>Bacillota</taxon>
        <taxon>Bacilli</taxon>
        <taxon>Bacillales</taxon>
        <taxon>Paenibacillaceae</taxon>
        <taxon>Paenibacillus</taxon>
    </lineage>
</organism>
<feature type="domain" description="HTH cro/C1-type" evidence="2">
    <location>
        <begin position="6"/>
        <end position="60"/>
    </location>
</feature>
<name>A0ABY4RV54_9BACL</name>
<dbReference type="PROSITE" id="PS50943">
    <property type="entry name" value="HTH_CROC1"/>
    <property type="match status" value="1"/>
</dbReference>
<dbReference type="PANTHER" id="PTHR46558">
    <property type="entry name" value="TRACRIPTIONAL REGULATORY PROTEIN-RELATED-RELATED"/>
    <property type="match status" value="1"/>
</dbReference>
<dbReference type="Proteomes" id="UP001057134">
    <property type="component" value="Chromosome"/>
</dbReference>
<dbReference type="RefSeq" id="WP_249861164.1">
    <property type="nucleotide sequence ID" value="NZ_CP027059.1"/>
</dbReference>
<protein>
    <submittedName>
        <fullName evidence="3">HTH-type transcriptional regulator Xre</fullName>
    </submittedName>
</protein>
<sequence>MFGKRLAEIRNKKGISQYELAEHLKFTRAQLANYEQGKREPDFETLITLADYFKVSTDYLLGRVDKPASSAVEEYRNVLFYLGTKEALTEEEAEFLKETLVTYRKVRGKY</sequence>
<dbReference type="InterPro" id="IPR001387">
    <property type="entry name" value="Cro/C1-type_HTH"/>
</dbReference>
<evidence type="ECO:0000313" key="3">
    <source>
        <dbReference type="EMBL" id="UQZ85541.1"/>
    </source>
</evidence>
<dbReference type="Gene3D" id="1.10.260.40">
    <property type="entry name" value="lambda repressor-like DNA-binding domains"/>
    <property type="match status" value="1"/>
</dbReference>
<dbReference type="SMART" id="SM00530">
    <property type="entry name" value="HTH_XRE"/>
    <property type="match status" value="1"/>
</dbReference>
<reference evidence="3" key="2">
    <citation type="journal article" date="2021" name="J Anim Sci Technol">
        <title>Complete genome sequence of Paenibacillus konkukensis sp. nov. SK3146 as a potential probiotic strain.</title>
        <authorList>
            <person name="Jung H.I."/>
            <person name="Park S."/>
            <person name="Niu K.M."/>
            <person name="Lee S.W."/>
            <person name="Kothari D."/>
            <person name="Yi K.J."/>
            <person name="Kim S.K."/>
        </authorList>
    </citation>
    <scope>NUCLEOTIDE SEQUENCE</scope>
    <source>
        <strain evidence="3">SK3146</strain>
    </source>
</reference>